<protein>
    <submittedName>
        <fullName evidence="1">Uncharacterized protein</fullName>
    </submittedName>
</protein>
<name>A0AAU7CPR5_9BACT</name>
<evidence type="ECO:0000313" key="1">
    <source>
        <dbReference type="EMBL" id="XBH07010.1"/>
    </source>
</evidence>
<sequence>MSVSDYTVEPHILAGINDSADEGAALADVTTDDPPLKIVTAINTFVSKPRTRSSGHVDNWLDRALPLGSLWGQQMVRQFNWEWSGVVFQGRGDTKAIGVFSKDRSLAIYPWHFVFGCLENNATVTILLSFNMLLAGKIPAQKQGDYVNLMDHVHHIIPPG</sequence>
<dbReference type="RefSeq" id="WP_406699855.1">
    <property type="nucleotide sequence ID" value="NZ_CP155447.1"/>
</dbReference>
<accession>A0AAU7CPR5</accession>
<dbReference type="EMBL" id="CP155447">
    <property type="protein sequence ID" value="XBH07010.1"/>
    <property type="molecule type" value="Genomic_DNA"/>
</dbReference>
<proteinExistence type="predicted"/>
<dbReference type="AlphaFoldDB" id="A0AAU7CPR5"/>
<reference evidence="1" key="1">
    <citation type="submission" date="2024-05" db="EMBL/GenBank/DDBJ databases">
        <title>Planctomycetes of the genus Singulisphaera possess chitinolytic capabilities.</title>
        <authorList>
            <person name="Ivanova A."/>
        </authorList>
    </citation>
    <scope>NUCLEOTIDE SEQUENCE</scope>
    <source>
        <strain evidence="1">Ch08T</strain>
    </source>
</reference>
<organism evidence="1">
    <name type="scientific">Singulisphaera sp. Ch08</name>
    <dbReference type="NCBI Taxonomy" id="3120278"/>
    <lineage>
        <taxon>Bacteria</taxon>
        <taxon>Pseudomonadati</taxon>
        <taxon>Planctomycetota</taxon>
        <taxon>Planctomycetia</taxon>
        <taxon>Isosphaerales</taxon>
        <taxon>Isosphaeraceae</taxon>
        <taxon>Singulisphaera</taxon>
    </lineage>
</organism>
<gene>
    <name evidence="1" type="ORF">V5E97_13500</name>
</gene>